<feature type="transmembrane region" description="Helical" evidence="2">
    <location>
        <begin position="77"/>
        <end position="95"/>
    </location>
</feature>
<organism evidence="4 5">
    <name type="scientific">Amycolatopsis rubida</name>
    <dbReference type="NCBI Taxonomy" id="112413"/>
    <lineage>
        <taxon>Bacteria</taxon>
        <taxon>Bacillati</taxon>
        <taxon>Actinomycetota</taxon>
        <taxon>Actinomycetes</taxon>
        <taxon>Pseudonocardiales</taxon>
        <taxon>Pseudonocardiaceae</taxon>
        <taxon>Amycolatopsis</taxon>
    </lineage>
</organism>
<keyword evidence="6" id="KW-1185">Reference proteome</keyword>
<reference evidence="4 5" key="1">
    <citation type="submission" date="2016-10" db="EMBL/GenBank/DDBJ databases">
        <authorList>
            <person name="de Groot N.N."/>
        </authorList>
    </citation>
    <scope>NUCLEOTIDE SEQUENCE [LARGE SCALE GENOMIC DNA]</scope>
    <source>
        <strain evidence="4 5">DSM 44637</strain>
    </source>
</reference>
<dbReference type="EMBL" id="JAAGNC010000207">
    <property type="protein sequence ID" value="NEC62201.1"/>
    <property type="molecule type" value="Genomic_DNA"/>
</dbReference>
<dbReference type="EMBL" id="FOWC01000001">
    <property type="protein sequence ID" value="SFO09466.1"/>
    <property type="molecule type" value="Genomic_DNA"/>
</dbReference>
<proteinExistence type="predicted"/>
<evidence type="ECO:0000256" key="1">
    <source>
        <dbReference type="SAM" id="MobiDB-lite"/>
    </source>
</evidence>
<reference evidence="3 6" key="2">
    <citation type="submission" date="2020-01" db="EMBL/GenBank/DDBJ databases">
        <title>Insect and environment-associated Actinomycetes.</title>
        <authorList>
            <person name="Currrie C."/>
            <person name="Chevrette M."/>
            <person name="Carlson C."/>
            <person name="Stubbendieck R."/>
            <person name="Wendt-Pienkowski E."/>
        </authorList>
    </citation>
    <scope>NUCLEOTIDE SEQUENCE [LARGE SCALE GENOMIC DNA]</scope>
    <source>
        <strain evidence="3 6">SID8386</strain>
    </source>
</reference>
<evidence type="ECO:0000313" key="5">
    <source>
        <dbReference type="Proteomes" id="UP000199137"/>
    </source>
</evidence>
<keyword evidence="2" id="KW-0812">Transmembrane</keyword>
<keyword evidence="2" id="KW-1133">Transmembrane helix</keyword>
<evidence type="ECO:0000313" key="3">
    <source>
        <dbReference type="EMBL" id="NEC62201.1"/>
    </source>
</evidence>
<evidence type="ECO:0000256" key="2">
    <source>
        <dbReference type="SAM" id="Phobius"/>
    </source>
</evidence>
<feature type="compositionally biased region" description="Basic and acidic residues" evidence="1">
    <location>
        <begin position="208"/>
        <end position="217"/>
    </location>
</feature>
<dbReference type="OrthoDB" id="4948328at2"/>
<evidence type="ECO:0000313" key="6">
    <source>
        <dbReference type="Proteomes" id="UP000470404"/>
    </source>
</evidence>
<dbReference type="STRING" id="112413.SAMN05421854_101599"/>
<dbReference type="Proteomes" id="UP000199137">
    <property type="component" value="Unassembled WGS sequence"/>
</dbReference>
<keyword evidence="2" id="KW-0472">Membrane</keyword>
<feature type="transmembrane region" description="Helical" evidence="2">
    <location>
        <begin position="107"/>
        <end position="126"/>
    </location>
</feature>
<feature type="transmembrane region" description="Helical" evidence="2">
    <location>
        <begin position="17"/>
        <end position="38"/>
    </location>
</feature>
<gene>
    <name evidence="3" type="ORF">G3I59_43030</name>
    <name evidence="4" type="ORF">SAMN05421854_101599</name>
</gene>
<feature type="region of interest" description="Disordered" evidence="1">
    <location>
        <begin position="195"/>
        <end position="217"/>
    </location>
</feature>
<dbReference type="Proteomes" id="UP000470404">
    <property type="component" value="Unassembled WGS sequence"/>
</dbReference>
<sequence length="308" mass="34322">MPPAPGTASVDRVFRRVLLAILAGIAVFLVPWTVYLGLTLPEHFDTSQWRVAWVGFDLVLLLCFAASVLLGMRRSRASVPMLAATAALLCCDAWFDVVLDWGGPDQWASLGTALLAEVPIAVFLMLRARALLAGNARPRPLTMRDIAVHTNPNYQRLLRLMPATSAELRAHIPSIDVPAALLTLTHAGYTRRTRDGRWHSVPQSTNEAKPEDFPEEDRPKLAAYLDAKYDREVRLMAWAAERRDTFDGWTAGSRAGIRLSHKDLKEFEAEYLELVHRYAARKPGPSGEARDLAVRFYAFPEPKPAELA</sequence>
<dbReference type="AlphaFoldDB" id="A0A1I5EDV2"/>
<name>A0A1I5EDV2_9PSEU</name>
<feature type="transmembrane region" description="Helical" evidence="2">
    <location>
        <begin position="50"/>
        <end position="70"/>
    </location>
</feature>
<accession>A0A1I5EDV2</accession>
<protein>
    <recommendedName>
        <fullName evidence="7">DUF2637 domain-containing protein</fullName>
    </recommendedName>
</protein>
<evidence type="ECO:0008006" key="7">
    <source>
        <dbReference type="Google" id="ProtNLM"/>
    </source>
</evidence>
<evidence type="ECO:0000313" key="4">
    <source>
        <dbReference type="EMBL" id="SFO09466.1"/>
    </source>
</evidence>